<organism evidence="6 7">
    <name type="scientific">Macrosiphum euphorbiae</name>
    <name type="common">potato aphid</name>
    <dbReference type="NCBI Taxonomy" id="13131"/>
    <lineage>
        <taxon>Eukaryota</taxon>
        <taxon>Metazoa</taxon>
        <taxon>Ecdysozoa</taxon>
        <taxon>Arthropoda</taxon>
        <taxon>Hexapoda</taxon>
        <taxon>Insecta</taxon>
        <taxon>Pterygota</taxon>
        <taxon>Neoptera</taxon>
        <taxon>Paraneoptera</taxon>
        <taxon>Hemiptera</taxon>
        <taxon>Sternorrhyncha</taxon>
        <taxon>Aphidomorpha</taxon>
        <taxon>Aphidoidea</taxon>
        <taxon>Aphididae</taxon>
        <taxon>Macrosiphini</taxon>
        <taxon>Macrosiphum</taxon>
    </lineage>
</organism>
<dbReference type="PROSITE" id="PS50865">
    <property type="entry name" value="ZF_MYND_2"/>
    <property type="match status" value="1"/>
</dbReference>
<dbReference type="Pfam" id="PF01753">
    <property type="entry name" value="zf-MYND"/>
    <property type="match status" value="1"/>
</dbReference>
<dbReference type="GO" id="GO:0008270">
    <property type="term" value="F:zinc ion binding"/>
    <property type="evidence" value="ECO:0007669"/>
    <property type="project" value="UniProtKB-KW"/>
</dbReference>
<dbReference type="PANTHER" id="PTHR46455:SF2">
    <property type="entry name" value="AT24727P"/>
    <property type="match status" value="1"/>
</dbReference>
<keyword evidence="3" id="KW-0862">Zinc</keyword>
<dbReference type="AlphaFoldDB" id="A0AAV0X504"/>
<keyword evidence="7" id="KW-1185">Reference proteome</keyword>
<dbReference type="Pfam" id="PF00856">
    <property type="entry name" value="SET"/>
    <property type="match status" value="1"/>
</dbReference>
<dbReference type="GO" id="GO:0008276">
    <property type="term" value="F:protein methyltransferase activity"/>
    <property type="evidence" value="ECO:0007669"/>
    <property type="project" value="UniProtKB-ARBA"/>
</dbReference>
<dbReference type="Gene3D" id="6.10.140.2220">
    <property type="match status" value="2"/>
</dbReference>
<keyword evidence="2 4" id="KW-0863">Zinc-finger</keyword>
<dbReference type="CDD" id="cd20071">
    <property type="entry name" value="SET_SMYD"/>
    <property type="match status" value="1"/>
</dbReference>
<evidence type="ECO:0000256" key="2">
    <source>
        <dbReference type="ARBA" id="ARBA00022771"/>
    </source>
</evidence>
<proteinExistence type="predicted"/>
<accession>A0AAV0X504</accession>
<evidence type="ECO:0000313" key="7">
    <source>
        <dbReference type="Proteomes" id="UP001160148"/>
    </source>
</evidence>
<evidence type="ECO:0000256" key="3">
    <source>
        <dbReference type="ARBA" id="ARBA00022833"/>
    </source>
</evidence>
<dbReference type="Proteomes" id="UP001160148">
    <property type="component" value="Unassembled WGS sequence"/>
</dbReference>
<evidence type="ECO:0000256" key="4">
    <source>
        <dbReference type="PROSITE-ProRule" id="PRU00134"/>
    </source>
</evidence>
<gene>
    <name evidence="6" type="ORF">MEUPH1_LOCUS18036</name>
</gene>
<feature type="domain" description="MYND-type" evidence="5">
    <location>
        <begin position="18"/>
        <end position="54"/>
    </location>
</feature>
<name>A0AAV0X504_9HEMI</name>
<dbReference type="InterPro" id="IPR002893">
    <property type="entry name" value="Znf_MYND"/>
</dbReference>
<dbReference type="InterPro" id="IPR053010">
    <property type="entry name" value="SET_SmydA-8"/>
</dbReference>
<dbReference type="Gene3D" id="1.10.220.160">
    <property type="match status" value="1"/>
</dbReference>
<dbReference type="InterPro" id="IPR001214">
    <property type="entry name" value="SET_dom"/>
</dbReference>
<dbReference type="Gene3D" id="2.170.270.10">
    <property type="entry name" value="SET domain"/>
    <property type="match status" value="1"/>
</dbReference>
<reference evidence="6 7" key="1">
    <citation type="submission" date="2023-01" db="EMBL/GenBank/DDBJ databases">
        <authorList>
            <person name="Whitehead M."/>
        </authorList>
    </citation>
    <scope>NUCLEOTIDE SEQUENCE [LARGE SCALE GENOMIC DNA]</scope>
</reference>
<evidence type="ECO:0000313" key="6">
    <source>
        <dbReference type="EMBL" id="CAI6363028.1"/>
    </source>
</evidence>
<dbReference type="GO" id="GO:0008170">
    <property type="term" value="F:N-methyltransferase activity"/>
    <property type="evidence" value="ECO:0007669"/>
    <property type="project" value="UniProtKB-ARBA"/>
</dbReference>
<dbReference type="EMBL" id="CARXXK010000003">
    <property type="protein sequence ID" value="CAI6363028.1"/>
    <property type="molecule type" value="Genomic_DNA"/>
</dbReference>
<dbReference type="PANTHER" id="PTHR46455">
    <property type="entry name" value="SET AND MYND DOMAIN CONTAINING, ARTHROPOD-SPECIFIC, MEMBER 4, ISOFORM A"/>
    <property type="match status" value="1"/>
</dbReference>
<comment type="caution">
    <text evidence="6">The sequence shown here is derived from an EMBL/GenBank/DDBJ whole genome shotgun (WGS) entry which is preliminary data.</text>
</comment>
<dbReference type="GO" id="GO:0008757">
    <property type="term" value="F:S-adenosylmethionine-dependent methyltransferase activity"/>
    <property type="evidence" value="ECO:0007669"/>
    <property type="project" value="UniProtKB-ARBA"/>
</dbReference>
<protein>
    <recommendedName>
        <fullName evidence="5">MYND-type domain-containing protein</fullName>
    </recommendedName>
</protein>
<dbReference type="SUPFAM" id="SSF144232">
    <property type="entry name" value="HIT/MYND zinc finger-like"/>
    <property type="match status" value="1"/>
</dbReference>
<evidence type="ECO:0000256" key="1">
    <source>
        <dbReference type="ARBA" id="ARBA00022723"/>
    </source>
</evidence>
<sequence>MAMYNEIISKHLEIISHCAFCGNNASSKCAACTLVVYCSKEHQKAHWKQHKNECVSYELQIDSNIGRHLIAKRTINPSEIIIQEEPLVIGPKFPTSEPICIKCLQRLKRSESVVESLCEKCLWPICGAGCATSINEKIHEVECKVLVKGSEKIAKNNDYMYDALTPLKCLLLQFTDKNKWNRLMELKSHMEYRGPESEVYEEINSVYNYLRNNYLSGEEFETSSDIIHKICGILDVNALDVQVAGLELTAIYPTVSKLEHNCLPNVGISFDKCGRIYVYASRKITKGEHISTMYTNALWGTRERRAHLLSTKYFKCKCKRCSDATELGTNFSTIVCNVKGFCKGNLTPIHPLDDSSEWECDRCPNTVSSDKIDAILTELNYIVDKALQKPSINSLEDAFSKLKSRIHSNHYLFFNVKHTLIQLYGHSMGYKHSMLTDDLLKRKSELCRDMFFILNIIDPLYIRLNIYTSVILYELHLALLESAARISENKAESKGMHDEAKVLLSKALDILKNEPEGSPGFKLLQAYKPSIITLK</sequence>
<keyword evidence="1" id="KW-0479">Metal-binding</keyword>
<evidence type="ECO:0000259" key="5">
    <source>
        <dbReference type="PROSITE" id="PS50865"/>
    </source>
</evidence>
<dbReference type="InterPro" id="IPR046341">
    <property type="entry name" value="SET_dom_sf"/>
</dbReference>
<dbReference type="SUPFAM" id="SSF82199">
    <property type="entry name" value="SET domain"/>
    <property type="match status" value="1"/>
</dbReference>